<comment type="caution">
    <text evidence="8">The sequence shown here is derived from an EMBL/GenBank/DDBJ whole genome shotgun (WGS) entry which is preliminary data.</text>
</comment>
<evidence type="ECO:0000256" key="3">
    <source>
        <dbReference type="ARBA" id="ARBA00020776"/>
    </source>
</evidence>
<dbReference type="GO" id="GO:0000731">
    <property type="term" value="P:DNA synthesis involved in DNA repair"/>
    <property type="evidence" value="ECO:0007669"/>
    <property type="project" value="TreeGrafter"/>
</dbReference>
<dbReference type="InterPro" id="IPR008921">
    <property type="entry name" value="DNA_pol3_clamp-load_cplx_C"/>
</dbReference>
<dbReference type="GO" id="GO:0016887">
    <property type="term" value="F:ATP hydrolysis activity"/>
    <property type="evidence" value="ECO:0007669"/>
    <property type="project" value="InterPro"/>
</dbReference>
<sequence>MAEDLFGEQIPLDQPLAAKLRPKTLADYIGQSHLLGADKALRKLLDRRRLHSMIFWGPPGVGKTSLARLLSQQIDAEFLALSAVLSGTKEIREVVARMEQYRAHGRRVVLFVDEVHRFNKAQQDAFLPFVEDGDLIFIGATTENPSFEVNNALISRVKVYRLRSHTADDLKLLLSRAYQLLALPQDFMTSAQQDALIAAADGDARRCLSFLEMLIDVADGLSVADGDLRDVISSSAVRFDKGGDYFYDQISALHKSIRGSSPDGAIYWLARMLSAGCEPLYVARRLVRMASEDIGNADPRALELCLAAWEAQHRLGSPEGELALAQAAVYLASAPKSNAVYTAWKQAKQLAEAASYEVPNHLRNAPTSLMKEAGFGDDYRYAHDEPEAYAAGESYLPIELHGTSLYQPVGRGLEAKIRDKLAHLSALDQASHQQRYEDD</sequence>
<dbReference type="EMBL" id="REFJ01000002">
    <property type="protein sequence ID" value="RMA81271.1"/>
    <property type="molecule type" value="Genomic_DNA"/>
</dbReference>
<evidence type="ECO:0000256" key="5">
    <source>
        <dbReference type="ARBA" id="ARBA00022741"/>
    </source>
</evidence>
<dbReference type="Pfam" id="PF00004">
    <property type="entry name" value="AAA"/>
    <property type="match status" value="1"/>
</dbReference>
<dbReference type="AlphaFoldDB" id="A0A3M0A7Y7"/>
<keyword evidence="4" id="KW-0235">DNA replication</keyword>
<dbReference type="FunFam" id="1.20.272.10:FF:000001">
    <property type="entry name" value="Putative AAA family ATPase"/>
    <property type="match status" value="1"/>
</dbReference>
<dbReference type="FunFam" id="3.40.50.300:FF:000137">
    <property type="entry name" value="Replication-associated recombination protein A"/>
    <property type="match status" value="1"/>
</dbReference>
<protein>
    <recommendedName>
        <fullName evidence="3">Replication-associated recombination protein A</fullName>
    </recommendedName>
</protein>
<evidence type="ECO:0000256" key="6">
    <source>
        <dbReference type="ARBA" id="ARBA00022840"/>
    </source>
</evidence>
<name>A0A3M0A7Y7_9GAMM</name>
<keyword evidence="5" id="KW-0547">Nucleotide-binding</keyword>
<dbReference type="SMART" id="SM00382">
    <property type="entry name" value="AAA"/>
    <property type="match status" value="1"/>
</dbReference>
<keyword evidence="9" id="KW-1185">Reference proteome</keyword>
<evidence type="ECO:0000313" key="8">
    <source>
        <dbReference type="EMBL" id="RMA81271.1"/>
    </source>
</evidence>
<dbReference type="SUPFAM" id="SSF48019">
    <property type="entry name" value="post-AAA+ oligomerization domain-like"/>
    <property type="match status" value="1"/>
</dbReference>
<dbReference type="InterPro" id="IPR027417">
    <property type="entry name" value="P-loop_NTPase"/>
</dbReference>
<gene>
    <name evidence="8" type="ORF">DFR27_1080</name>
</gene>
<dbReference type="InterPro" id="IPR003959">
    <property type="entry name" value="ATPase_AAA_core"/>
</dbReference>
<keyword evidence="6" id="KW-0067">ATP-binding</keyword>
<dbReference type="OrthoDB" id="9778364at2"/>
<dbReference type="GO" id="GO:0005524">
    <property type="term" value="F:ATP binding"/>
    <property type="evidence" value="ECO:0007669"/>
    <property type="project" value="UniProtKB-KW"/>
</dbReference>
<dbReference type="InterPro" id="IPR032423">
    <property type="entry name" value="AAA_assoc_2"/>
</dbReference>
<dbReference type="GO" id="GO:0003677">
    <property type="term" value="F:DNA binding"/>
    <property type="evidence" value="ECO:0007669"/>
    <property type="project" value="InterPro"/>
</dbReference>
<dbReference type="PANTHER" id="PTHR13779:SF7">
    <property type="entry name" value="ATPASE WRNIP1"/>
    <property type="match status" value="1"/>
</dbReference>
<dbReference type="Proteomes" id="UP000267187">
    <property type="component" value="Unassembled WGS sequence"/>
</dbReference>
<dbReference type="CDD" id="cd18139">
    <property type="entry name" value="HLD_clamp_RarA"/>
    <property type="match status" value="1"/>
</dbReference>
<dbReference type="GO" id="GO:0017116">
    <property type="term" value="F:single-stranded DNA helicase activity"/>
    <property type="evidence" value="ECO:0007669"/>
    <property type="project" value="TreeGrafter"/>
</dbReference>
<dbReference type="RefSeq" id="WP_121876420.1">
    <property type="nucleotide sequence ID" value="NZ_REFJ01000002.1"/>
</dbReference>
<dbReference type="Pfam" id="PF12002">
    <property type="entry name" value="MgsA_C"/>
    <property type="match status" value="1"/>
</dbReference>
<evidence type="ECO:0000256" key="4">
    <source>
        <dbReference type="ARBA" id="ARBA00022705"/>
    </source>
</evidence>
<dbReference type="Gene3D" id="1.10.3710.10">
    <property type="entry name" value="DNA polymerase III clamp loader subunits, C-terminal domain"/>
    <property type="match status" value="1"/>
</dbReference>
<dbReference type="InterPro" id="IPR021886">
    <property type="entry name" value="MgsA_C"/>
</dbReference>
<dbReference type="Gene3D" id="1.20.272.10">
    <property type="match status" value="1"/>
</dbReference>
<dbReference type="PANTHER" id="PTHR13779">
    <property type="entry name" value="WERNER HELICASE-INTERACTING PROTEIN 1 FAMILY MEMBER"/>
    <property type="match status" value="1"/>
</dbReference>
<evidence type="ECO:0000313" key="9">
    <source>
        <dbReference type="Proteomes" id="UP000267187"/>
    </source>
</evidence>
<accession>A0A3M0A7Y7</accession>
<dbReference type="Gene3D" id="1.10.8.60">
    <property type="match status" value="1"/>
</dbReference>
<reference evidence="8 9" key="1">
    <citation type="submission" date="2018-10" db="EMBL/GenBank/DDBJ databases">
        <title>Genomic Encyclopedia of Type Strains, Phase IV (KMG-IV): sequencing the most valuable type-strain genomes for metagenomic binning, comparative biology and taxonomic classification.</title>
        <authorList>
            <person name="Goeker M."/>
        </authorList>
    </citation>
    <scope>NUCLEOTIDE SEQUENCE [LARGE SCALE GENOMIC DNA]</scope>
    <source>
        <strain evidence="8 9">DSM 25080</strain>
    </source>
</reference>
<evidence type="ECO:0000259" key="7">
    <source>
        <dbReference type="SMART" id="SM00382"/>
    </source>
</evidence>
<organism evidence="8 9">
    <name type="scientific">Umboniibacter marinipuniceus</name>
    <dbReference type="NCBI Taxonomy" id="569599"/>
    <lineage>
        <taxon>Bacteria</taxon>
        <taxon>Pseudomonadati</taxon>
        <taxon>Pseudomonadota</taxon>
        <taxon>Gammaproteobacteria</taxon>
        <taxon>Cellvibrionales</taxon>
        <taxon>Cellvibrionaceae</taxon>
        <taxon>Umboniibacter</taxon>
    </lineage>
</organism>
<dbReference type="InterPro" id="IPR003593">
    <property type="entry name" value="AAA+_ATPase"/>
</dbReference>
<dbReference type="Pfam" id="PF16193">
    <property type="entry name" value="AAA_assoc_2"/>
    <property type="match status" value="1"/>
</dbReference>
<dbReference type="GO" id="GO:0006261">
    <property type="term" value="P:DNA-templated DNA replication"/>
    <property type="evidence" value="ECO:0007669"/>
    <property type="project" value="TreeGrafter"/>
</dbReference>
<comment type="similarity">
    <text evidence="2">Belongs to the AAA ATPase family. RarA/MGS1/WRNIP1 subfamily.</text>
</comment>
<dbReference type="Gene3D" id="3.40.50.300">
    <property type="entry name" value="P-loop containing nucleotide triphosphate hydrolases"/>
    <property type="match status" value="1"/>
</dbReference>
<evidence type="ECO:0000256" key="1">
    <source>
        <dbReference type="ARBA" id="ARBA00002393"/>
    </source>
</evidence>
<dbReference type="GO" id="GO:0008047">
    <property type="term" value="F:enzyme activator activity"/>
    <property type="evidence" value="ECO:0007669"/>
    <property type="project" value="TreeGrafter"/>
</dbReference>
<dbReference type="SUPFAM" id="SSF52540">
    <property type="entry name" value="P-loop containing nucleoside triphosphate hydrolases"/>
    <property type="match status" value="1"/>
</dbReference>
<feature type="domain" description="AAA+ ATPase" evidence="7">
    <location>
        <begin position="49"/>
        <end position="165"/>
    </location>
</feature>
<dbReference type="InterPro" id="IPR051314">
    <property type="entry name" value="AAA_ATPase_RarA/MGS1/WRNIP1"/>
</dbReference>
<evidence type="ECO:0000256" key="2">
    <source>
        <dbReference type="ARBA" id="ARBA00008959"/>
    </source>
</evidence>
<dbReference type="CDD" id="cd00009">
    <property type="entry name" value="AAA"/>
    <property type="match status" value="1"/>
</dbReference>
<proteinExistence type="inferred from homology"/>
<comment type="function">
    <text evidence="1">DNA-dependent ATPase that plays important roles in cellular responses to stalled DNA replication processes.</text>
</comment>